<gene>
    <name evidence="8" type="primary">nepI</name>
    <name evidence="8" type="ORF">LMG31506_04858</name>
</gene>
<dbReference type="AlphaFoldDB" id="A0A916IY34"/>
<keyword evidence="9" id="KW-1185">Reference proteome</keyword>
<evidence type="ECO:0000256" key="4">
    <source>
        <dbReference type="ARBA" id="ARBA00022989"/>
    </source>
</evidence>
<feature type="transmembrane region" description="Helical" evidence="6">
    <location>
        <begin position="236"/>
        <end position="257"/>
    </location>
</feature>
<evidence type="ECO:0000256" key="1">
    <source>
        <dbReference type="ARBA" id="ARBA00004651"/>
    </source>
</evidence>
<organism evidence="8 9">
    <name type="scientific">Cupriavidus yeoncheonensis</name>
    <dbReference type="NCBI Taxonomy" id="1462994"/>
    <lineage>
        <taxon>Bacteria</taxon>
        <taxon>Pseudomonadati</taxon>
        <taxon>Pseudomonadota</taxon>
        <taxon>Betaproteobacteria</taxon>
        <taxon>Burkholderiales</taxon>
        <taxon>Burkholderiaceae</taxon>
        <taxon>Cupriavidus</taxon>
    </lineage>
</organism>
<feature type="transmembrane region" description="Helical" evidence="6">
    <location>
        <begin position="192"/>
        <end position="215"/>
    </location>
</feature>
<name>A0A916IY34_9BURK</name>
<feature type="transmembrane region" description="Helical" evidence="6">
    <location>
        <begin position="133"/>
        <end position="151"/>
    </location>
</feature>
<comment type="subcellular location">
    <subcellularLocation>
        <location evidence="1">Cell membrane</location>
        <topology evidence="1">Multi-pass membrane protein</topology>
    </subcellularLocation>
</comment>
<evidence type="ECO:0000259" key="7">
    <source>
        <dbReference type="PROSITE" id="PS50850"/>
    </source>
</evidence>
<feature type="transmembrane region" description="Helical" evidence="6">
    <location>
        <begin position="297"/>
        <end position="316"/>
    </location>
</feature>
<dbReference type="GO" id="GO:0022857">
    <property type="term" value="F:transmembrane transporter activity"/>
    <property type="evidence" value="ECO:0007669"/>
    <property type="project" value="InterPro"/>
</dbReference>
<keyword evidence="4 6" id="KW-1133">Transmembrane helix</keyword>
<comment type="caution">
    <text evidence="8">The sequence shown here is derived from an EMBL/GenBank/DDBJ whole genome shotgun (WGS) entry which is preliminary data.</text>
</comment>
<evidence type="ECO:0000313" key="9">
    <source>
        <dbReference type="Proteomes" id="UP000672934"/>
    </source>
</evidence>
<dbReference type="Proteomes" id="UP000672934">
    <property type="component" value="Unassembled WGS sequence"/>
</dbReference>
<feature type="transmembrane region" description="Helical" evidence="6">
    <location>
        <begin position="322"/>
        <end position="348"/>
    </location>
</feature>
<dbReference type="SUPFAM" id="SSF103473">
    <property type="entry name" value="MFS general substrate transporter"/>
    <property type="match status" value="1"/>
</dbReference>
<dbReference type="Gene3D" id="1.20.1250.20">
    <property type="entry name" value="MFS general substrate transporter like domains"/>
    <property type="match status" value="1"/>
</dbReference>
<dbReference type="InterPro" id="IPR036259">
    <property type="entry name" value="MFS_trans_sf"/>
</dbReference>
<feature type="transmembrane region" description="Helical" evidence="6">
    <location>
        <begin position="74"/>
        <end position="97"/>
    </location>
</feature>
<accession>A0A916IY34</accession>
<proteinExistence type="predicted"/>
<feature type="transmembrane region" description="Helical" evidence="6">
    <location>
        <begin position="163"/>
        <end position="186"/>
    </location>
</feature>
<feature type="transmembrane region" description="Helical" evidence="6">
    <location>
        <begin position="387"/>
        <end position="407"/>
    </location>
</feature>
<evidence type="ECO:0000256" key="5">
    <source>
        <dbReference type="ARBA" id="ARBA00023136"/>
    </source>
</evidence>
<feature type="transmembrane region" description="Helical" evidence="6">
    <location>
        <begin position="34"/>
        <end position="54"/>
    </location>
</feature>
<keyword evidence="2" id="KW-1003">Cell membrane</keyword>
<evidence type="ECO:0000313" key="8">
    <source>
        <dbReference type="EMBL" id="CAG2153589.1"/>
    </source>
</evidence>
<feature type="transmembrane region" description="Helical" evidence="6">
    <location>
        <begin position="360"/>
        <end position="381"/>
    </location>
</feature>
<feature type="transmembrane region" description="Helical" evidence="6">
    <location>
        <begin position="104"/>
        <end position="127"/>
    </location>
</feature>
<dbReference type="EMBL" id="CAJPUY010000020">
    <property type="protein sequence ID" value="CAG2153589.1"/>
    <property type="molecule type" value="Genomic_DNA"/>
</dbReference>
<dbReference type="GO" id="GO:0005886">
    <property type="term" value="C:plasma membrane"/>
    <property type="evidence" value="ECO:0007669"/>
    <property type="project" value="UniProtKB-SubCell"/>
</dbReference>
<protein>
    <submittedName>
        <fullName evidence="8">Purine ribonucleoside efflux pump NepI</fullName>
    </submittedName>
</protein>
<feature type="domain" description="Major facilitator superfamily (MFS) profile" evidence="7">
    <location>
        <begin position="31"/>
        <end position="413"/>
    </location>
</feature>
<evidence type="ECO:0000256" key="6">
    <source>
        <dbReference type="SAM" id="Phobius"/>
    </source>
</evidence>
<reference evidence="8" key="1">
    <citation type="submission" date="2021-03" db="EMBL/GenBank/DDBJ databases">
        <authorList>
            <person name="Peeters C."/>
        </authorList>
    </citation>
    <scope>NUCLEOTIDE SEQUENCE</scope>
    <source>
        <strain evidence="8">LMG 31506</strain>
    </source>
</reference>
<dbReference type="InterPro" id="IPR020846">
    <property type="entry name" value="MFS_dom"/>
</dbReference>
<evidence type="ECO:0000256" key="2">
    <source>
        <dbReference type="ARBA" id="ARBA00022475"/>
    </source>
</evidence>
<dbReference type="InterPro" id="IPR050189">
    <property type="entry name" value="MFS_Efflux_Transporters"/>
</dbReference>
<dbReference type="CDD" id="cd17324">
    <property type="entry name" value="MFS_NepI_like"/>
    <property type="match status" value="1"/>
</dbReference>
<feature type="transmembrane region" description="Helical" evidence="6">
    <location>
        <begin position="269"/>
        <end position="290"/>
    </location>
</feature>
<dbReference type="Pfam" id="PF07690">
    <property type="entry name" value="MFS_1"/>
    <property type="match status" value="1"/>
</dbReference>
<evidence type="ECO:0000256" key="3">
    <source>
        <dbReference type="ARBA" id="ARBA00022692"/>
    </source>
</evidence>
<dbReference type="PANTHER" id="PTHR43124">
    <property type="entry name" value="PURINE EFFLUX PUMP PBUE"/>
    <property type="match status" value="1"/>
</dbReference>
<dbReference type="PROSITE" id="PS50850">
    <property type="entry name" value="MFS"/>
    <property type="match status" value="1"/>
</dbReference>
<keyword evidence="5 6" id="KW-0472">Membrane</keyword>
<dbReference type="PANTHER" id="PTHR43124:SF5">
    <property type="entry name" value="PURINE RIBONUCLEOSIDE EFFLUX PUMP NEPI"/>
    <property type="match status" value="1"/>
</dbReference>
<keyword evidence="3 6" id="KW-0812">Transmembrane</keyword>
<dbReference type="InterPro" id="IPR011701">
    <property type="entry name" value="MFS"/>
</dbReference>
<sequence length="417" mass="43375">MASVREHQGMKKLVTLNMSSHAAPSQHEAEAQPAYWSGVFAMSLCVFALIASEFMPVSLLTPMAADLHVTEGTAGQGIAISGAFAVLTSLSMAWIAGNMNRKTLLLALTALMALSGAVVALASSYLMYMMGRALIGVVIGGFWSMSAATAMRLVPPAQVPRALAIFNGGNALATVIAAPLGSYLGAVIGWRGAFLCLVPVAAIALAWQWASLPAMTTHDRSPESGNVFKLFKSRSVALGMTACGAFFMGQFALFTYLRPFLETVTRADISTLSLVLLLIGVAGFIGTALIGTFLRRGLYGTLIAIPILMAVIALMLLPFGTWIIPVAALLSIWGLVATAAPVGWWSWIAQAMPKNAEAGGGLMVAVIQLSIALGSTVGGVLYDHSGYQSTFAASAGVLVSAAALTFLTSRSQAPKAA</sequence>